<evidence type="ECO:0000313" key="2">
    <source>
        <dbReference type="Proteomes" id="UP000053372"/>
    </source>
</evidence>
<dbReference type="AlphaFoldDB" id="A0A0V8A0T8"/>
<dbReference type="OrthoDB" id="506955at2"/>
<dbReference type="Pfam" id="PF22814">
    <property type="entry name" value="WelO5"/>
    <property type="match status" value="1"/>
</dbReference>
<dbReference type="Proteomes" id="UP000053372">
    <property type="component" value="Unassembled WGS sequence"/>
</dbReference>
<dbReference type="InterPro" id="IPR055091">
    <property type="entry name" value="WelO5-like"/>
</dbReference>
<gene>
    <name evidence="1" type="ORF">BC008_45030</name>
</gene>
<dbReference type="EMBL" id="LMTZ01000001">
    <property type="protein sequence ID" value="KST70366.1"/>
    <property type="molecule type" value="Genomic_DNA"/>
</dbReference>
<dbReference type="RefSeq" id="WP_027840657.1">
    <property type="nucleotide sequence ID" value="NZ_LMTZ01000001.1"/>
</dbReference>
<sequence length="274" mass="31591">METKYQENIDLISPEIIDRKWITLKTDSLSNYPDGINQIYKHDIHGIIIKEAFTPEEILKISSKIKHRKDNRKREIYGETLGTVLVANKGGDKTEYFRNANILREDLNNIFETSFETTIQTICSQISGGRIVEVPQEYNQTYTSATIRFVHPNQGGMPLHKGNQFIDDPAYNHLKQIAKMVNGLSYFIVISEPEEGGELLIYYPSQEQMTMARQDLDFDKGYKKYIKLAAGDMLLFQGGNIWHQVCDVQGQKERITIGGFMAISKCERKIYYWS</sequence>
<evidence type="ECO:0000313" key="1">
    <source>
        <dbReference type="EMBL" id="KST70366.1"/>
    </source>
</evidence>
<reference evidence="1 2" key="1">
    <citation type="journal article" date="2015" name="Genome Announc.">
        <title>Draft Genome of the Euendolithic (true boring) Cyanobacterium Mastigocoleus testarum strain BC008.</title>
        <authorList>
            <person name="Guida B.S."/>
            <person name="Garcia-Pichel F."/>
        </authorList>
    </citation>
    <scope>NUCLEOTIDE SEQUENCE [LARGE SCALE GENOMIC DNA]</scope>
    <source>
        <strain evidence="1 2">BC008</strain>
    </source>
</reference>
<dbReference type="SUPFAM" id="SSF51197">
    <property type="entry name" value="Clavaminate synthase-like"/>
    <property type="match status" value="1"/>
</dbReference>
<keyword evidence="2" id="KW-1185">Reference proteome</keyword>
<organism evidence="1 2">
    <name type="scientific">Mastigocoleus testarum BC008</name>
    <dbReference type="NCBI Taxonomy" id="371196"/>
    <lineage>
        <taxon>Bacteria</taxon>
        <taxon>Bacillati</taxon>
        <taxon>Cyanobacteriota</taxon>
        <taxon>Cyanophyceae</taxon>
        <taxon>Nostocales</taxon>
        <taxon>Hapalosiphonaceae</taxon>
        <taxon>Mastigocoleus</taxon>
    </lineage>
</organism>
<comment type="caution">
    <text evidence="1">The sequence shown here is derived from an EMBL/GenBank/DDBJ whole genome shotgun (WGS) entry which is preliminary data.</text>
</comment>
<protein>
    <submittedName>
        <fullName evidence="1">Uncharacterized protein</fullName>
    </submittedName>
</protein>
<proteinExistence type="predicted"/>
<name>A0A0V8A0T8_9CYAN</name>
<dbReference type="Gene3D" id="2.60.120.620">
    <property type="entry name" value="q2cbj1_9rhob like domain"/>
    <property type="match status" value="1"/>
</dbReference>
<accession>A0A0V8A0T8</accession>